<dbReference type="EMBL" id="AGZS01000003">
    <property type="protein sequence ID" value="EJD64985.1"/>
    <property type="molecule type" value="Genomic_DNA"/>
</dbReference>
<evidence type="ECO:0000256" key="2">
    <source>
        <dbReference type="ARBA" id="ARBA00022448"/>
    </source>
</evidence>
<keyword evidence="2" id="KW-0813">Transport</keyword>
<dbReference type="RefSeq" id="WP_007147924.1">
    <property type="nucleotide sequence ID" value="NZ_AKCI01000001.1"/>
</dbReference>
<dbReference type="eggNOG" id="COG1653">
    <property type="taxonomic scope" value="Bacteria"/>
</dbReference>
<dbReference type="GO" id="GO:1901982">
    <property type="term" value="F:maltose binding"/>
    <property type="evidence" value="ECO:0007669"/>
    <property type="project" value="TreeGrafter"/>
</dbReference>
<evidence type="ECO:0000256" key="1">
    <source>
        <dbReference type="ARBA" id="ARBA00008520"/>
    </source>
</evidence>
<keyword evidence="3 4" id="KW-0732">Signal</keyword>
<dbReference type="GO" id="GO:0055052">
    <property type="term" value="C:ATP-binding cassette (ABC) transporter complex, substrate-binding subunit-containing"/>
    <property type="evidence" value="ECO:0007669"/>
    <property type="project" value="TreeGrafter"/>
</dbReference>
<gene>
    <name evidence="5" type="ORF">HMPREF9156_00860</name>
</gene>
<comment type="similarity">
    <text evidence="1">Belongs to the bacterial solute-binding protein 1 family.</text>
</comment>
<comment type="caution">
    <text evidence="5">The sequence shown here is derived from an EMBL/GenBank/DDBJ whole genome shotgun (WGS) entry which is preliminary data.</text>
</comment>
<dbReference type="PANTHER" id="PTHR30061:SF50">
    <property type="entry name" value="MALTOSE_MALTODEXTRIN-BINDING PERIPLASMIC PROTEIN"/>
    <property type="match status" value="1"/>
</dbReference>
<dbReference type="PANTHER" id="PTHR30061">
    <property type="entry name" value="MALTOSE-BINDING PERIPLASMIC PROTEIN"/>
    <property type="match status" value="1"/>
</dbReference>
<organism evidence="5 6">
    <name type="scientific">Scardovia wiggsiae F0424</name>
    <dbReference type="NCBI Taxonomy" id="857290"/>
    <lineage>
        <taxon>Bacteria</taxon>
        <taxon>Bacillati</taxon>
        <taxon>Actinomycetota</taxon>
        <taxon>Actinomycetes</taxon>
        <taxon>Bifidobacteriales</taxon>
        <taxon>Bifidobacteriaceae</taxon>
        <taxon>Scardovia</taxon>
    </lineage>
</organism>
<dbReference type="OrthoDB" id="2510110at2"/>
<dbReference type="GO" id="GO:0015768">
    <property type="term" value="P:maltose transport"/>
    <property type="evidence" value="ECO:0007669"/>
    <property type="project" value="TreeGrafter"/>
</dbReference>
<evidence type="ECO:0000313" key="6">
    <source>
        <dbReference type="Proteomes" id="UP000006415"/>
    </source>
</evidence>
<proteinExistence type="inferred from homology"/>
<reference evidence="5 6" key="1">
    <citation type="submission" date="2012-01" db="EMBL/GenBank/DDBJ databases">
        <title>The Genome Sequence of Scardovia wiggsiae F0424.</title>
        <authorList>
            <consortium name="The Broad Institute Genome Sequencing Platform"/>
            <person name="Earl A."/>
            <person name="Ward D."/>
            <person name="Feldgarden M."/>
            <person name="Gevers D."/>
            <person name="Izard J."/>
            <person name="Ganesan A."/>
            <person name="Baranova O.V."/>
            <person name="Blanton J.M."/>
            <person name="Tanner A.C."/>
            <person name="Mathney J."/>
            <person name="Dewhirst F.E."/>
            <person name="Young S.K."/>
            <person name="Zeng Q."/>
            <person name="Gargeya S."/>
            <person name="Fitzgerald M."/>
            <person name="Haas B."/>
            <person name="Abouelleil A."/>
            <person name="Alvarado L."/>
            <person name="Arachchi H.M."/>
            <person name="Berlin A."/>
            <person name="Chapman S.B."/>
            <person name="Gearin G."/>
            <person name="Goldberg J."/>
            <person name="Griggs A."/>
            <person name="Gujja S."/>
            <person name="Hansen M."/>
            <person name="Heiman D."/>
            <person name="Howarth C."/>
            <person name="Larimer J."/>
            <person name="Lui A."/>
            <person name="MacDonald P.J.P."/>
            <person name="McCowen C."/>
            <person name="Montmayeur A."/>
            <person name="Murphy C."/>
            <person name="Neiman D."/>
            <person name="Pearson M."/>
            <person name="Priest M."/>
            <person name="Roberts A."/>
            <person name="Saif S."/>
            <person name="Shea T."/>
            <person name="Sisk P."/>
            <person name="Stolte C."/>
            <person name="Sykes S."/>
            <person name="Wortman J."/>
            <person name="Nusbaum C."/>
            <person name="Birren B."/>
        </authorList>
    </citation>
    <scope>NUCLEOTIDE SEQUENCE [LARGE SCALE GENOMIC DNA]</scope>
    <source>
        <strain evidence="5 6">F0424</strain>
    </source>
</reference>
<evidence type="ECO:0000256" key="3">
    <source>
        <dbReference type="ARBA" id="ARBA00022729"/>
    </source>
</evidence>
<evidence type="ECO:0000256" key="4">
    <source>
        <dbReference type="SAM" id="SignalP"/>
    </source>
</evidence>
<dbReference type="AlphaFoldDB" id="J0D4W5"/>
<dbReference type="SUPFAM" id="SSF53850">
    <property type="entry name" value="Periplasmic binding protein-like II"/>
    <property type="match status" value="1"/>
</dbReference>
<sequence>MKIRKIVSSVIATVGIFACVAACGSGNGSSGTTDTKKDKGLPTMGQAITYNPNHLVNGGKPISLEYWSWGDNGTDPVYDMVKEYQRIYPNVKIKTVKVSWTDYWTKLPLALKGSRGPAIFNIHNSYDSLIRPYAANYDIDKSALESDYATASVHEDKDGKVKYIDSVINTGNIYYNKKLWKDAGLTDADIPTTWDELRAVAKKLAKWNGSKMTQAGFNFNGDAYSAIYQGLNYQKGQLLFDSSGKKANYDNPATRENLQFLKDLYDKDKVGSINFGNDYIQSFGNGQSAMVYAWGHMEGTLKEKYPKIEYGIFPTPTFDKGIPFAYDRYNGESTPGINARQNKEQQAVAQDFIKFILANDVYIRSAVKVLNSFPAKKSLQNDAEILKQPVMAAIKPRVDRLIWPGPAPATVETSGKEAFQNVFQNGRPIGEAVKDAQKTMDKDMKNSGFMSMESKYGFYSEHK</sequence>
<evidence type="ECO:0008006" key="7">
    <source>
        <dbReference type="Google" id="ProtNLM"/>
    </source>
</evidence>
<protein>
    <recommendedName>
        <fullName evidence="7">Sugar ABC transporter substrate-binding protein</fullName>
    </recommendedName>
</protein>
<dbReference type="HOGENOM" id="CLU_045363_0_0_11"/>
<dbReference type="InterPro" id="IPR006059">
    <property type="entry name" value="SBP"/>
</dbReference>
<keyword evidence="6" id="KW-1185">Reference proteome</keyword>
<dbReference type="Proteomes" id="UP000006415">
    <property type="component" value="Unassembled WGS sequence"/>
</dbReference>
<dbReference type="STRING" id="857290.HMPREF9156_00860"/>
<dbReference type="Pfam" id="PF01547">
    <property type="entry name" value="SBP_bac_1"/>
    <property type="match status" value="1"/>
</dbReference>
<feature type="signal peptide" evidence="4">
    <location>
        <begin position="1"/>
        <end position="21"/>
    </location>
</feature>
<evidence type="ECO:0000313" key="5">
    <source>
        <dbReference type="EMBL" id="EJD64985.1"/>
    </source>
</evidence>
<dbReference type="PROSITE" id="PS51257">
    <property type="entry name" value="PROKAR_LIPOPROTEIN"/>
    <property type="match status" value="1"/>
</dbReference>
<name>J0D4W5_9BIFI</name>
<accession>J0D4W5</accession>
<feature type="chain" id="PRO_5039053327" description="Sugar ABC transporter substrate-binding protein" evidence="4">
    <location>
        <begin position="22"/>
        <end position="463"/>
    </location>
</feature>
<dbReference type="GO" id="GO:0042956">
    <property type="term" value="P:maltodextrin transmembrane transport"/>
    <property type="evidence" value="ECO:0007669"/>
    <property type="project" value="TreeGrafter"/>
</dbReference>
<dbReference type="Gene3D" id="3.40.190.10">
    <property type="entry name" value="Periplasmic binding protein-like II"/>
    <property type="match status" value="1"/>
</dbReference>